<accession>A0A8R1EC80</accession>
<evidence type="ECO:0000313" key="3">
    <source>
        <dbReference type="Proteomes" id="UP000005237"/>
    </source>
</evidence>
<name>A0A8R1EC80_CAEJA</name>
<reference evidence="3" key="1">
    <citation type="submission" date="2010-08" db="EMBL/GenBank/DDBJ databases">
        <authorList>
            <consortium name="Caenorhabditis japonica Sequencing Consortium"/>
            <person name="Wilson R.K."/>
        </authorList>
    </citation>
    <scope>NUCLEOTIDE SEQUENCE [LARGE SCALE GENOMIC DNA]</scope>
    <source>
        <strain evidence="3">DF5081</strain>
    </source>
</reference>
<proteinExistence type="predicted"/>
<keyword evidence="3" id="KW-1185">Reference proteome</keyword>
<dbReference type="EnsemblMetazoa" id="CJA32034.1">
    <property type="protein sequence ID" value="CJA32034.1"/>
    <property type="gene ID" value="WBGene00207881"/>
</dbReference>
<keyword evidence="1" id="KW-1133">Transmembrane helix</keyword>
<evidence type="ECO:0000313" key="2">
    <source>
        <dbReference type="EnsemblMetazoa" id="CJA32034.1"/>
    </source>
</evidence>
<dbReference type="Proteomes" id="UP000005237">
    <property type="component" value="Unassembled WGS sequence"/>
</dbReference>
<sequence>MIQSSPITQKIQKLSKKWGVIRHPYILNYVNQKLVDCALFYTCHILAFLMFFLLLAWHIFSRNLIKDWIITVFVAVFSMFLVLKGTIKAIYKRRLETQAERDQENQ</sequence>
<reference evidence="2" key="2">
    <citation type="submission" date="2022-06" db="UniProtKB">
        <authorList>
            <consortium name="EnsemblMetazoa"/>
        </authorList>
    </citation>
    <scope>IDENTIFICATION</scope>
    <source>
        <strain evidence="2">DF5081</strain>
    </source>
</reference>
<keyword evidence="1" id="KW-0472">Membrane</keyword>
<protein>
    <submittedName>
        <fullName evidence="2">Uncharacterized protein</fullName>
    </submittedName>
</protein>
<organism evidence="2 3">
    <name type="scientific">Caenorhabditis japonica</name>
    <dbReference type="NCBI Taxonomy" id="281687"/>
    <lineage>
        <taxon>Eukaryota</taxon>
        <taxon>Metazoa</taxon>
        <taxon>Ecdysozoa</taxon>
        <taxon>Nematoda</taxon>
        <taxon>Chromadorea</taxon>
        <taxon>Rhabditida</taxon>
        <taxon>Rhabditina</taxon>
        <taxon>Rhabditomorpha</taxon>
        <taxon>Rhabditoidea</taxon>
        <taxon>Rhabditidae</taxon>
        <taxon>Peloderinae</taxon>
        <taxon>Caenorhabditis</taxon>
    </lineage>
</organism>
<feature type="transmembrane region" description="Helical" evidence="1">
    <location>
        <begin position="65"/>
        <end position="83"/>
    </location>
</feature>
<feature type="transmembrane region" description="Helical" evidence="1">
    <location>
        <begin position="38"/>
        <end position="59"/>
    </location>
</feature>
<keyword evidence="1" id="KW-0812">Transmembrane</keyword>
<dbReference type="AlphaFoldDB" id="A0A8R1EC80"/>
<evidence type="ECO:0000256" key="1">
    <source>
        <dbReference type="SAM" id="Phobius"/>
    </source>
</evidence>